<evidence type="ECO:0000256" key="8">
    <source>
        <dbReference type="ARBA" id="ARBA00023027"/>
    </source>
</evidence>
<dbReference type="SUPFAM" id="SSF55811">
    <property type="entry name" value="Nudix"/>
    <property type="match status" value="1"/>
</dbReference>
<evidence type="ECO:0000256" key="5">
    <source>
        <dbReference type="ARBA" id="ARBA00022723"/>
    </source>
</evidence>
<comment type="cofactor">
    <cofactor evidence="1">
        <name>Mg(2+)</name>
        <dbReference type="ChEBI" id="CHEBI:18420"/>
    </cofactor>
</comment>
<comment type="similarity">
    <text evidence="3">Belongs to the Nudix hydrolase family. NudC subfamily.</text>
</comment>
<dbReference type="InterPro" id="IPR015797">
    <property type="entry name" value="NUDIX_hydrolase-like_dom_sf"/>
</dbReference>
<dbReference type="RefSeq" id="WP_086891828.1">
    <property type="nucleotide sequence ID" value="NZ_CP021252.1"/>
</dbReference>
<evidence type="ECO:0000256" key="6">
    <source>
        <dbReference type="ARBA" id="ARBA00022801"/>
    </source>
</evidence>
<dbReference type="GO" id="GO:0006742">
    <property type="term" value="P:NADP+ catabolic process"/>
    <property type="evidence" value="ECO:0007669"/>
    <property type="project" value="TreeGrafter"/>
</dbReference>
<dbReference type="CDD" id="cd03429">
    <property type="entry name" value="NUDIX_NADH_pyrophosphatase_Nudt13"/>
    <property type="match status" value="1"/>
</dbReference>
<dbReference type="PROSITE" id="PS00893">
    <property type="entry name" value="NUDIX_BOX"/>
    <property type="match status" value="1"/>
</dbReference>
<keyword evidence="8" id="KW-0520">NAD</keyword>
<evidence type="ECO:0000313" key="13">
    <source>
        <dbReference type="Proteomes" id="UP000250197"/>
    </source>
</evidence>
<dbReference type="InterPro" id="IPR020476">
    <property type="entry name" value="Nudix_hydrolase"/>
</dbReference>
<dbReference type="InterPro" id="IPR050241">
    <property type="entry name" value="NAD-cap_RNA_hydrolase_NudC"/>
</dbReference>
<organism evidence="12 13">
    <name type="scientific">Corynebacterium striatum</name>
    <dbReference type="NCBI Taxonomy" id="43770"/>
    <lineage>
        <taxon>Bacteria</taxon>
        <taxon>Bacillati</taxon>
        <taxon>Actinomycetota</taxon>
        <taxon>Actinomycetes</taxon>
        <taxon>Mycobacteriales</taxon>
        <taxon>Corynebacteriaceae</taxon>
        <taxon>Corynebacterium</taxon>
    </lineage>
</organism>
<dbReference type="EC" id="3.6.1.22" evidence="4"/>
<name>A0A2Z2IZT2_CORST</name>
<dbReference type="InterPro" id="IPR000086">
    <property type="entry name" value="NUDIX_hydrolase_dom"/>
</dbReference>
<dbReference type="EMBL" id="CP021252">
    <property type="protein sequence ID" value="ART21793.1"/>
    <property type="molecule type" value="Genomic_DNA"/>
</dbReference>
<sequence>MFLPVTETNRVPVDSQGAPVLVAEPTGPILVEVGAFQAFSMPEEQAKVLGTLRDATFFADHPELLKAIHLVRNRRELRFDPRTGRELEYPAPGVVGRDAHNEHRIVFPRLDPAVIGIIHLAGTDKILLAKNRMRNSFYSLIAGYVDAGETLEEAFTREALEETGMRVREVRYWGSQPWPPSGSLMVGFSAVTDDVRAVCDTDGELEETRWVSRTELPELTIARKGSIAHTMIMEWYHGE</sequence>
<dbReference type="GO" id="GO:0035529">
    <property type="term" value="F:NADH pyrophosphatase activity"/>
    <property type="evidence" value="ECO:0007669"/>
    <property type="project" value="TreeGrafter"/>
</dbReference>
<dbReference type="InterPro" id="IPR020084">
    <property type="entry name" value="NUDIX_hydrolase_CS"/>
</dbReference>
<dbReference type="PANTHER" id="PTHR42904:SF6">
    <property type="entry name" value="NAD-CAPPED RNA HYDROLASE NUDT12"/>
    <property type="match status" value="1"/>
</dbReference>
<evidence type="ECO:0000313" key="12">
    <source>
        <dbReference type="EMBL" id="ART21793.1"/>
    </source>
</evidence>
<keyword evidence="6 10" id="KW-0378">Hydrolase</keyword>
<dbReference type="PANTHER" id="PTHR42904">
    <property type="entry name" value="NUDIX HYDROLASE, NUDC SUBFAMILY"/>
    <property type="match status" value="1"/>
</dbReference>
<dbReference type="GO" id="GO:0005829">
    <property type="term" value="C:cytosol"/>
    <property type="evidence" value="ECO:0007669"/>
    <property type="project" value="TreeGrafter"/>
</dbReference>
<dbReference type="Pfam" id="PF00293">
    <property type="entry name" value="NUDIX"/>
    <property type="match status" value="1"/>
</dbReference>
<comment type="catalytic activity">
    <reaction evidence="9">
        <text>a 5'-end NAD(+)-phospho-ribonucleoside in mRNA + H2O = a 5'-end phospho-adenosine-phospho-ribonucleoside in mRNA + beta-nicotinamide D-ribonucleotide + 2 H(+)</text>
        <dbReference type="Rhea" id="RHEA:60876"/>
        <dbReference type="Rhea" id="RHEA-COMP:15698"/>
        <dbReference type="Rhea" id="RHEA-COMP:15719"/>
        <dbReference type="ChEBI" id="CHEBI:14649"/>
        <dbReference type="ChEBI" id="CHEBI:15377"/>
        <dbReference type="ChEBI" id="CHEBI:15378"/>
        <dbReference type="ChEBI" id="CHEBI:144029"/>
        <dbReference type="ChEBI" id="CHEBI:144051"/>
    </reaction>
    <physiologicalReaction direction="left-to-right" evidence="9">
        <dbReference type="Rhea" id="RHEA:60877"/>
    </physiologicalReaction>
</comment>
<feature type="domain" description="Nudix hydrolase" evidence="11">
    <location>
        <begin position="108"/>
        <end position="233"/>
    </location>
</feature>
<evidence type="ECO:0000256" key="4">
    <source>
        <dbReference type="ARBA" id="ARBA00012381"/>
    </source>
</evidence>
<dbReference type="PRINTS" id="PR00502">
    <property type="entry name" value="NUDIXFAMILY"/>
</dbReference>
<protein>
    <recommendedName>
        <fullName evidence="4">NAD(+) diphosphatase</fullName>
        <ecNumber evidence="4">3.6.1.22</ecNumber>
    </recommendedName>
</protein>
<gene>
    <name evidence="12" type="ORF">CBE89_10035</name>
</gene>
<evidence type="ECO:0000259" key="11">
    <source>
        <dbReference type="PROSITE" id="PS51462"/>
    </source>
</evidence>
<reference evidence="12 13" key="1">
    <citation type="submission" date="2017-05" db="EMBL/GenBank/DDBJ databases">
        <title>Complete genome sequence of Corynebacterium striatum KC-Na-1 isolated from Neophocaena asiaeorientalis in Korea.</title>
        <authorList>
            <person name="Kim J.H."/>
            <person name="Lee K."/>
        </authorList>
    </citation>
    <scope>NUCLEOTIDE SEQUENCE [LARGE SCALE GENOMIC DNA]</scope>
    <source>
        <strain evidence="12 13">KC-Na-01</strain>
    </source>
</reference>
<proteinExistence type="inferred from homology"/>
<comment type="cofactor">
    <cofactor evidence="2">
        <name>Zn(2+)</name>
        <dbReference type="ChEBI" id="CHEBI:29105"/>
    </cofactor>
</comment>
<evidence type="ECO:0000256" key="2">
    <source>
        <dbReference type="ARBA" id="ARBA00001947"/>
    </source>
</evidence>
<evidence type="ECO:0000256" key="9">
    <source>
        <dbReference type="ARBA" id="ARBA00023679"/>
    </source>
</evidence>
<dbReference type="KEGG" id="cstr:CBE89_10035"/>
<evidence type="ECO:0000256" key="10">
    <source>
        <dbReference type="RuleBase" id="RU003476"/>
    </source>
</evidence>
<evidence type="ECO:0000256" key="7">
    <source>
        <dbReference type="ARBA" id="ARBA00022842"/>
    </source>
</evidence>
<evidence type="ECO:0000256" key="1">
    <source>
        <dbReference type="ARBA" id="ARBA00001946"/>
    </source>
</evidence>
<dbReference type="PROSITE" id="PS51462">
    <property type="entry name" value="NUDIX"/>
    <property type="match status" value="1"/>
</dbReference>
<dbReference type="GO" id="GO:0019677">
    <property type="term" value="P:NAD+ catabolic process"/>
    <property type="evidence" value="ECO:0007669"/>
    <property type="project" value="TreeGrafter"/>
</dbReference>
<accession>A0A2Z2IZT2</accession>
<dbReference type="AlphaFoldDB" id="A0A2Z2IZT2"/>
<dbReference type="Proteomes" id="UP000250197">
    <property type="component" value="Chromosome"/>
</dbReference>
<keyword evidence="7" id="KW-0460">Magnesium</keyword>
<dbReference type="GO" id="GO:0046872">
    <property type="term" value="F:metal ion binding"/>
    <property type="evidence" value="ECO:0007669"/>
    <property type="project" value="UniProtKB-KW"/>
</dbReference>
<evidence type="ECO:0000256" key="3">
    <source>
        <dbReference type="ARBA" id="ARBA00009595"/>
    </source>
</evidence>
<dbReference type="Gene3D" id="3.90.79.10">
    <property type="entry name" value="Nucleoside Triphosphate Pyrophosphohydrolase"/>
    <property type="match status" value="1"/>
</dbReference>
<keyword evidence="5" id="KW-0479">Metal-binding</keyword>
<dbReference type="InterPro" id="IPR049734">
    <property type="entry name" value="NudC-like_C"/>
</dbReference>